<dbReference type="InterPro" id="IPR010262">
    <property type="entry name" value="Arylsulfotransferase_bact"/>
</dbReference>
<dbReference type="EMBL" id="JBHUOV010000001">
    <property type="protein sequence ID" value="MFD2823091.1"/>
    <property type="molecule type" value="Genomic_DNA"/>
</dbReference>
<sequence>MKKLLLLLNFFFCLTLLSQNTVGTIRNDSGSYNGYTLLYPANSTETYLINNCGEVIHQWTSTYTPAASAYLLENGNLLRTGKISNSDITFGGVGGKIELFDWNNTLLWEYTYSSATVSQHHDIFPLPNGNILMLAVSTMTEAEAIQAGRDPFMLSEGKLFNEQILELEPVGMNQANVVWEWNIKNHLIQDIDASKDNFGVVAENPQLLDINYLNDANPIANWLHINSIQYNETLDQIVLSSRILSEIYIIDHSTTTEQAATNSGGIYGKGGDFLYRWGNPEAYGKGTSTDRTLFSQHYPHWIPDGFTDAGKIILFNNGNSRAYSSVDIINPPVSAPGVYIYDETTGYGPTAAEWIYTDPEPTDLFSSILSSGERLPNGNTLICDGDSGYFFEIDTNNTIVWEYVNPDAASGILTQGDTPTANLTFRAKKFSEDYPAFFGRDLTPGDPIELNPDLSECTILSTPEFVFDELIIHPNPSSHILNIKTNNTIDKIELYDLVGHLVLSVKANKQIDISHLSNGLYLTRIISGNHSITKKIIKN</sequence>
<dbReference type="InterPro" id="IPR011047">
    <property type="entry name" value="Quinoprotein_ADH-like_sf"/>
</dbReference>
<feature type="signal peptide" evidence="2">
    <location>
        <begin position="1"/>
        <end position="18"/>
    </location>
</feature>
<gene>
    <name evidence="4" type="ORF">ACFS5M_05385</name>
</gene>
<keyword evidence="5" id="KW-1185">Reference proteome</keyword>
<protein>
    <submittedName>
        <fullName evidence="4">Aryl-sulfate sulfotransferase</fullName>
    </submittedName>
</protein>
<evidence type="ECO:0000256" key="1">
    <source>
        <dbReference type="ARBA" id="ARBA00022729"/>
    </source>
</evidence>
<comment type="caution">
    <text evidence="4">The sequence shown here is derived from an EMBL/GenBank/DDBJ whole genome shotgun (WGS) entry which is preliminary data.</text>
</comment>
<feature type="chain" id="PRO_5047502846" evidence="2">
    <location>
        <begin position="19"/>
        <end position="539"/>
    </location>
</feature>
<dbReference type="InterPro" id="IPR026444">
    <property type="entry name" value="Secre_tail"/>
</dbReference>
<dbReference type="PANTHER" id="PTHR35340">
    <property type="entry name" value="PQQ ENZYME REPEAT PROTEIN-RELATED"/>
    <property type="match status" value="1"/>
</dbReference>
<reference evidence="5" key="1">
    <citation type="journal article" date="2019" name="Int. J. Syst. Evol. Microbiol.">
        <title>The Global Catalogue of Microorganisms (GCM) 10K type strain sequencing project: providing services to taxonomists for standard genome sequencing and annotation.</title>
        <authorList>
            <consortium name="The Broad Institute Genomics Platform"/>
            <consortium name="The Broad Institute Genome Sequencing Center for Infectious Disease"/>
            <person name="Wu L."/>
            <person name="Ma J."/>
        </authorList>
    </citation>
    <scope>NUCLEOTIDE SEQUENCE [LARGE SCALE GENOMIC DNA]</scope>
    <source>
        <strain evidence="5">KCTC 32141</strain>
    </source>
</reference>
<dbReference type="PANTHER" id="PTHR35340:SF5">
    <property type="entry name" value="ASST-DOMAIN-CONTAINING PROTEIN"/>
    <property type="match status" value="1"/>
</dbReference>
<evidence type="ECO:0000313" key="5">
    <source>
        <dbReference type="Proteomes" id="UP001597533"/>
    </source>
</evidence>
<dbReference type="Pfam" id="PF18962">
    <property type="entry name" value="Por_Secre_tail"/>
    <property type="match status" value="1"/>
</dbReference>
<name>A0ABW5WPF0_9FLAO</name>
<accession>A0ABW5WPF0</accession>
<dbReference type="SUPFAM" id="SSF50998">
    <property type="entry name" value="Quinoprotein alcohol dehydrogenase-like"/>
    <property type="match status" value="1"/>
</dbReference>
<feature type="domain" description="Secretion system C-terminal sorting" evidence="3">
    <location>
        <begin position="472"/>
        <end position="537"/>
    </location>
</feature>
<dbReference type="RefSeq" id="WP_183486568.1">
    <property type="nucleotide sequence ID" value="NZ_JBHUOV010000001.1"/>
</dbReference>
<dbReference type="Proteomes" id="UP001597533">
    <property type="component" value="Unassembled WGS sequence"/>
</dbReference>
<evidence type="ECO:0000259" key="3">
    <source>
        <dbReference type="Pfam" id="PF18962"/>
    </source>
</evidence>
<evidence type="ECO:0000313" key="4">
    <source>
        <dbReference type="EMBL" id="MFD2823091.1"/>
    </source>
</evidence>
<organism evidence="4 5">
    <name type="scientific">Lacinutrix iliipiscaria</name>
    <dbReference type="NCBI Taxonomy" id="1230532"/>
    <lineage>
        <taxon>Bacteria</taxon>
        <taxon>Pseudomonadati</taxon>
        <taxon>Bacteroidota</taxon>
        <taxon>Flavobacteriia</taxon>
        <taxon>Flavobacteriales</taxon>
        <taxon>Flavobacteriaceae</taxon>
        <taxon>Lacinutrix</taxon>
    </lineage>
</organism>
<dbReference type="NCBIfam" id="TIGR04183">
    <property type="entry name" value="Por_Secre_tail"/>
    <property type="match status" value="1"/>
</dbReference>
<evidence type="ECO:0000256" key="2">
    <source>
        <dbReference type="SAM" id="SignalP"/>
    </source>
</evidence>
<keyword evidence="1 2" id="KW-0732">Signal</keyword>
<proteinExistence type="predicted"/>
<dbReference type="InterPro" id="IPR053143">
    <property type="entry name" value="Arylsulfate_ST"/>
</dbReference>
<dbReference type="Pfam" id="PF05935">
    <property type="entry name" value="Arylsulfotrans"/>
    <property type="match status" value="1"/>
</dbReference>